<protein>
    <recommendedName>
        <fullName evidence="1">UPF0367 protein IQ230_04150</fullName>
    </recommendedName>
</protein>
<dbReference type="EMBL" id="JADEWN010000007">
    <property type="protein sequence ID" value="MBE9189569.1"/>
    <property type="molecule type" value="Genomic_DNA"/>
</dbReference>
<organism evidence="3 4">
    <name type="scientific">Gloeocapsopsis crepidinum LEGE 06123</name>
    <dbReference type="NCBI Taxonomy" id="588587"/>
    <lineage>
        <taxon>Bacteria</taxon>
        <taxon>Bacillati</taxon>
        <taxon>Cyanobacteriota</taxon>
        <taxon>Cyanophyceae</taxon>
        <taxon>Oscillatoriophycideae</taxon>
        <taxon>Chroococcales</taxon>
        <taxon>Chroococcaceae</taxon>
        <taxon>Gloeocapsopsis</taxon>
    </lineage>
</organism>
<accession>A0ABR9UMT6</accession>
<evidence type="ECO:0000256" key="1">
    <source>
        <dbReference type="HAMAP-Rule" id="MF_01360"/>
    </source>
</evidence>
<dbReference type="NCBIfam" id="NF010236">
    <property type="entry name" value="PRK13683.1"/>
    <property type="match status" value="1"/>
</dbReference>
<dbReference type="RefSeq" id="WP_193930811.1">
    <property type="nucleotide sequence ID" value="NZ_CAWPMZ010000128.1"/>
</dbReference>
<dbReference type="HAMAP" id="MF_01360">
    <property type="entry name" value="UPF0367"/>
    <property type="match status" value="1"/>
</dbReference>
<keyword evidence="4" id="KW-1185">Reference proteome</keyword>
<feature type="region of interest" description="Disordered" evidence="2">
    <location>
        <begin position="68"/>
        <end position="88"/>
    </location>
</feature>
<sequence length="88" mass="9479">MFNIDLTLKNTPFPLSVQRKVAEDAEAVYQKLLQAMQSGSTEVVELTCESQTEKKVAVRASDISSVQMSQKTGTAAGGRPPGFFALAE</sequence>
<comment type="caution">
    <text evidence="3">The sequence shown here is derived from an EMBL/GenBank/DDBJ whole genome shotgun (WGS) entry which is preliminary data.</text>
</comment>
<evidence type="ECO:0000256" key="2">
    <source>
        <dbReference type="SAM" id="MobiDB-lite"/>
    </source>
</evidence>
<proteinExistence type="inferred from homology"/>
<comment type="similarity">
    <text evidence="1">Belongs to the UPF0367 family.</text>
</comment>
<dbReference type="InterPro" id="IPR020885">
    <property type="entry name" value="UPF0367"/>
</dbReference>
<dbReference type="Pfam" id="PF26132">
    <property type="entry name" value="UPF0367"/>
    <property type="match status" value="1"/>
</dbReference>
<reference evidence="3 4" key="1">
    <citation type="submission" date="2020-10" db="EMBL/GenBank/DDBJ databases">
        <authorList>
            <person name="Castelo-Branco R."/>
            <person name="Eusebio N."/>
            <person name="Adriana R."/>
            <person name="Vieira A."/>
            <person name="Brugerolle De Fraissinette N."/>
            <person name="Rezende De Castro R."/>
            <person name="Schneider M.P."/>
            <person name="Vasconcelos V."/>
            <person name="Leao P.N."/>
        </authorList>
    </citation>
    <scope>NUCLEOTIDE SEQUENCE [LARGE SCALE GENOMIC DNA]</scope>
    <source>
        <strain evidence="3 4">LEGE 06123</strain>
    </source>
</reference>
<name>A0ABR9UMT6_9CHRO</name>
<evidence type="ECO:0000313" key="3">
    <source>
        <dbReference type="EMBL" id="MBE9189569.1"/>
    </source>
</evidence>
<evidence type="ECO:0000313" key="4">
    <source>
        <dbReference type="Proteomes" id="UP000651156"/>
    </source>
</evidence>
<gene>
    <name evidence="3" type="ORF">IQ230_04150</name>
</gene>
<dbReference type="Proteomes" id="UP000651156">
    <property type="component" value="Unassembled WGS sequence"/>
</dbReference>